<sequence length="105" mass="11202">MNLLLSLFLFCLSAAWPQPPVACPGNCAATVQPGQRGEAKPAHRQALQNDTALALLQNASSAVPALCVRLSCMAAPFLAATDTGFTQQRYLLRSCTQWCLRAEGP</sequence>
<evidence type="ECO:0000313" key="3">
    <source>
        <dbReference type="Proteomes" id="UP000266292"/>
    </source>
</evidence>
<dbReference type="KEGG" id="pact:CA264_01795"/>
<reference evidence="3" key="1">
    <citation type="submission" date="2017-05" db="EMBL/GenBank/DDBJ databases">
        <authorList>
            <person name="Ray J."/>
            <person name="Price M."/>
            <person name="Deutschbauer A."/>
        </authorList>
    </citation>
    <scope>NUCLEOTIDE SEQUENCE [LARGE SCALE GENOMIC DNA]</scope>
    <source>
        <strain evidence="3">DSM 19842</strain>
    </source>
</reference>
<dbReference type="RefSeq" id="WP_025604107.1">
    <property type="nucleotide sequence ID" value="NZ_CP021235.1"/>
</dbReference>
<gene>
    <name evidence="2" type="ORF">CA264_01795</name>
</gene>
<organism evidence="2 3">
    <name type="scientific">Pontibacter actiniarum</name>
    <dbReference type="NCBI Taxonomy" id="323450"/>
    <lineage>
        <taxon>Bacteria</taxon>
        <taxon>Pseudomonadati</taxon>
        <taxon>Bacteroidota</taxon>
        <taxon>Cytophagia</taxon>
        <taxon>Cytophagales</taxon>
        <taxon>Hymenobacteraceae</taxon>
        <taxon>Pontibacter</taxon>
    </lineage>
</organism>
<evidence type="ECO:0000256" key="1">
    <source>
        <dbReference type="SAM" id="SignalP"/>
    </source>
</evidence>
<evidence type="ECO:0000313" key="2">
    <source>
        <dbReference type="EMBL" id="ARS34272.1"/>
    </source>
</evidence>
<dbReference type="EMBL" id="CP021235">
    <property type="protein sequence ID" value="ARS34272.1"/>
    <property type="molecule type" value="Genomic_DNA"/>
</dbReference>
<proteinExistence type="predicted"/>
<feature type="signal peptide" evidence="1">
    <location>
        <begin position="1"/>
        <end position="22"/>
    </location>
</feature>
<feature type="chain" id="PRO_5011011699" evidence="1">
    <location>
        <begin position="23"/>
        <end position="105"/>
    </location>
</feature>
<protein>
    <submittedName>
        <fullName evidence="2">Uncharacterized protein</fullName>
    </submittedName>
</protein>
<keyword evidence="3" id="KW-1185">Reference proteome</keyword>
<name>A0A1X9YN28_9BACT</name>
<accession>A0A1X9YN28</accession>
<dbReference type="STRING" id="709015.GCA_000472485_00353"/>
<dbReference type="AlphaFoldDB" id="A0A1X9YN28"/>
<keyword evidence="1" id="KW-0732">Signal</keyword>
<dbReference type="Proteomes" id="UP000266292">
    <property type="component" value="Chromosome"/>
</dbReference>